<dbReference type="Proteomes" id="UP000054477">
    <property type="component" value="Unassembled WGS sequence"/>
</dbReference>
<evidence type="ECO:0000313" key="2">
    <source>
        <dbReference type="Proteomes" id="UP000054477"/>
    </source>
</evidence>
<reference evidence="2" key="2">
    <citation type="submission" date="2015-01" db="EMBL/GenBank/DDBJ databases">
        <title>Evolutionary Origins and Diversification of the Mycorrhizal Mutualists.</title>
        <authorList>
            <consortium name="DOE Joint Genome Institute"/>
            <consortium name="Mycorrhizal Genomics Consortium"/>
            <person name="Kohler A."/>
            <person name="Kuo A."/>
            <person name="Nagy L.G."/>
            <person name="Floudas D."/>
            <person name="Copeland A."/>
            <person name="Barry K.W."/>
            <person name="Cichocki N."/>
            <person name="Veneault-Fourrey C."/>
            <person name="LaButti K."/>
            <person name="Lindquist E.A."/>
            <person name="Lipzen A."/>
            <person name="Lundell T."/>
            <person name="Morin E."/>
            <person name="Murat C."/>
            <person name="Riley R."/>
            <person name="Ohm R."/>
            <person name="Sun H."/>
            <person name="Tunlid A."/>
            <person name="Henrissat B."/>
            <person name="Grigoriev I.V."/>
            <person name="Hibbett D.S."/>
            <person name="Martin F."/>
        </authorList>
    </citation>
    <scope>NUCLEOTIDE SEQUENCE [LARGE SCALE GENOMIC DNA]</scope>
    <source>
        <strain evidence="2">LaAM-08-1</strain>
    </source>
</reference>
<organism evidence="1 2">
    <name type="scientific">Laccaria amethystina LaAM-08-1</name>
    <dbReference type="NCBI Taxonomy" id="1095629"/>
    <lineage>
        <taxon>Eukaryota</taxon>
        <taxon>Fungi</taxon>
        <taxon>Dikarya</taxon>
        <taxon>Basidiomycota</taxon>
        <taxon>Agaricomycotina</taxon>
        <taxon>Agaricomycetes</taxon>
        <taxon>Agaricomycetidae</taxon>
        <taxon>Agaricales</taxon>
        <taxon>Agaricineae</taxon>
        <taxon>Hydnangiaceae</taxon>
        <taxon>Laccaria</taxon>
    </lineage>
</organism>
<dbReference type="HOGENOM" id="CLU_2671464_0_0_1"/>
<dbReference type="AlphaFoldDB" id="A0A0C9WH54"/>
<dbReference type="EMBL" id="KN839146">
    <property type="protein sequence ID" value="KIJ90599.1"/>
    <property type="molecule type" value="Genomic_DNA"/>
</dbReference>
<accession>A0A0C9WH54</accession>
<reference evidence="1 2" key="1">
    <citation type="submission" date="2014-04" db="EMBL/GenBank/DDBJ databases">
        <authorList>
            <consortium name="DOE Joint Genome Institute"/>
            <person name="Kuo A."/>
            <person name="Kohler A."/>
            <person name="Nagy L.G."/>
            <person name="Floudas D."/>
            <person name="Copeland A."/>
            <person name="Barry K.W."/>
            <person name="Cichocki N."/>
            <person name="Veneault-Fourrey C."/>
            <person name="LaButti K."/>
            <person name="Lindquist E.A."/>
            <person name="Lipzen A."/>
            <person name="Lundell T."/>
            <person name="Morin E."/>
            <person name="Murat C."/>
            <person name="Sun H."/>
            <person name="Tunlid A."/>
            <person name="Henrissat B."/>
            <person name="Grigoriev I.V."/>
            <person name="Hibbett D.S."/>
            <person name="Martin F."/>
            <person name="Nordberg H.P."/>
            <person name="Cantor M.N."/>
            <person name="Hua S.X."/>
        </authorList>
    </citation>
    <scope>NUCLEOTIDE SEQUENCE [LARGE SCALE GENOMIC DNA]</scope>
    <source>
        <strain evidence="1 2">LaAM-08-1</strain>
    </source>
</reference>
<name>A0A0C9WH54_9AGAR</name>
<sequence>MTMGTLLGARIHKPVATLRRETKYAARAFLNRLLRKLVRKEVAVAFEFDGGWDAKLRSGTSHASKIFGAIRPWIN</sequence>
<gene>
    <name evidence="1" type="ORF">K443DRAFT_15084</name>
</gene>
<protein>
    <submittedName>
        <fullName evidence="1">Uncharacterized protein</fullName>
    </submittedName>
</protein>
<keyword evidence="2" id="KW-1185">Reference proteome</keyword>
<evidence type="ECO:0000313" key="1">
    <source>
        <dbReference type="EMBL" id="KIJ90599.1"/>
    </source>
</evidence>
<proteinExistence type="predicted"/>